<feature type="domain" description="Saccharopine dehydrogenase NADP binding" evidence="2">
    <location>
        <begin position="5"/>
        <end position="120"/>
    </location>
</feature>
<dbReference type="PANTHER" id="PTHR43781:SF1">
    <property type="entry name" value="SACCHAROPINE DEHYDROGENASE"/>
    <property type="match status" value="1"/>
</dbReference>
<evidence type="ECO:0000259" key="2">
    <source>
        <dbReference type="Pfam" id="PF03435"/>
    </source>
</evidence>
<reference evidence="3" key="1">
    <citation type="submission" date="2023-03" db="EMBL/GenBank/DDBJ databases">
        <title>Chitinimonas shenzhenensis gen. nov., sp. nov., a novel member of family Burkholderiaceae isolated from activated sludge collected in Shen Zhen, China.</title>
        <authorList>
            <person name="Wang X."/>
        </authorList>
    </citation>
    <scope>NUCLEOTIDE SEQUENCE</scope>
    <source>
        <strain evidence="3">DQS-5</strain>
    </source>
</reference>
<dbReference type="Gene3D" id="3.40.50.720">
    <property type="entry name" value="NAD(P)-binding Rossmann-like Domain"/>
    <property type="match status" value="1"/>
</dbReference>
<feature type="region of interest" description="Disordered" evidence="1">
    <location>
        <begin position="155"/>
        <end position="184"/>
    </location>
</feature>
<dbReference type="Pfam" id="PF03435">
    <property type="entry name" value="Sacchrp_dh_NADP"/>
    <property type="match status" value="1"/>
</dbReference>
<dbReference type="PANTHER" id="PTHR43781">
    <property type="entry name" value="SACCHAROPINE DEHYDROGENASE"/>
    <property type="match status" value="1"/>
</dbReference>
<proteinExistence type="predicted"/>
<dbReference type="EMBL" id="JARRAF010000042">
    <property type="protein sequence ID" value="MDK2126587.1"/>
    <property type="molecule type" value="Genomic_DNA"/>
</dbReference>
<dbReference type="Proteomes" id="UP001172778">
    <property type="component" value="Unassembled WGS sequence"/>
</dbReference>
<accession>A0ABT7E2P7</accession>
<dbReference type="InterPro" id="IPR005097">
    <property type="entry name" value="Sacchrp_dh_NADP-bd"/>
</dbReference>
<evidence type="ECO:0000256" key="1">
    <source>
        <dbReference type="SAM" id="MobiDB-lite"/>
    </source>
</evidence>
<protein>
    <submittedName>
        <fullName evidence="3">Saccharopine dehydrogenase NADP-binding domain-containing protein</fullName>
    </submittedName>
</protein>
<gene>
    <name evidence="3" type="ORF">PZA18_21315</name>
</gene>
<dbReference type="SUPFAM" id="SSF51735">
    <property type="entry name" value="NAD(P)-binding Rossmann-fold domains"/>
    <property type="match status" value="1"/>
</dbReference>
<evidence type="ECO:0000313" key="4">
    <source>
        <dbReference type="Proteomes" id="UP001172778"/>
    </source>
</evidence>
<comment type="caution">
    <text evidence="3">The sequence shown here is derived from an EMBL/GenBank/DDBJ whole genome shotgun (WGS) entry which is preliminary data.</text>
</comment>
<evidence type="ECO:0000313" key="3">
    <source>
        <dbReference type="EMBL" id="MDK2126587.1"/>
    </source>
</evidence>
<name>A0ABT7E2P7_9NEIS</name>
<organism evidence="3 4">
    <name type="scientific">Parachitinimonas caeni</name>
    <dbReference type="NCBI Taxonomy" id="3031301"/>
    <lineage>
        <taxon>Bacteria</taxon>
        <taxon>Pseudomonadati</taxon>
        <taxon>Pseudomonadota</taxon>
        <taxon>Betaproteobacteria</taxon>
        <taxon>Neisseriales</taxon>
        <taxon>Chitinibacteraceae</taxon>
        <taxon>Parachitinimonas</taxon>
    </lineage>
</organism>
<dbReference type="RefSeq" id="WP_284102906.1">
    <property type="nucleotide sequence ID" value="NZ_JARRAF010000042.1"/>
</dbReference>
<keyword evidence="4" id="KW-1185">Reference proteome</keyword>
<feature type="compositionally biased region" description="Polar residues" evidence="1">
    <location>
        <begin position="158"/>
        <end position="167"/>
    </location>
</feature>
<dbReference type="InterPro" id="IPR036291">
    <property type="entry name" value="NAD(P)-bd_dom_sf"/>
</dbReference>
<sequence length="352" mass="37044">MKNWMIYGVTGYTGRLIAEAASQQGLQPLLAGRDAGRVAAIASSLGCPGLAVSLEDGAALDRALQGLSLVLNCAGPFSRTAQPLVEACLRQGVHYLDITGEIAVFEALHPCDAQARSRGVVLCPGVGFDVIPTDCVAAALKQALPDATELALGFDSRSGASPGTARTSVEGIGSGGRVRRNGRLEPAPLGFKTRQIDFGEGERTAVTIPWGDLATAWISTGIGNIETYLSMPPKRITQMRWLERLRPLLARGPAQWLLKALAGKVSGPSAEQRANMGTLVWGEVRNAAGVSKTARLRCANGYQLTVDGSLAAVREVLQREGPGGYFTPSQLFGWQWVEGLPGSGRIVIGEAG</sequence>